<protein>
    <submittedName>
        <fullName evidence="1">N-formylglutamate amidohydrolase</fullName>
    </submittedName>
</protein>
<dbReference type="EMBL" id="JAMD01000016">
    <property type="protein sequence ID" value="KEJ94257.1"/>
    <property type="molecule type" value="Genomic_DNA"/>
</dbReference>
<keyword evidence="2" id="KW-1185">Reference proteome</keyword>
<dbReference type="OrthoDB" id="8716700at2"/>
<keyword evidence="1" id="KW-0378">Hydrolase</keyword>
<accession>A0A073J959</accession>
<dbReference type="InterPro" id="IPR010247">
    <property type="entry name" value="HutG_amidohyd"/>
</dbReference>
<comment type="caution">
    <text evidence="1">The sequence shown here is derived from an EMBL/GenBank/DDBJ whole genome shotgun (WGS) entry which is preliminary data.</text>
</comment>
<sequence length="276" mass="30321">MKGLPVPKSSTNPLFSQICGNGPVLLNVPHAGTDLPGGLRESLRLEALDLRDTDWHMNRIARDVLPQGGSLLAAKVSRYAVDLNRPDDDMPLYQTATTGLISTIDFDGKPLYRAGLEPDVQMRTARVTSYWRPYHAALSAEIARIRASHGYCLLLDLHSIRSHVPRLFEGRLPDLNLGTNSGASCADVLSDAAFAALQKTEFSAVRNGRFKGGYITRHYGAPAQGVHALQIEIAQDCYMLERSPWTYLPEKAERLKEALAALVNAMVAFQPQEVQA</sequence>
<dbReference type="RefSeq" id="WP_051694642.1">
    <property type="nucleotide sequence ID" value="NZ_CP086820.1"/>
</dbReference>
<evidence type="ECO:0000313" key="1">
    <source>
        <dbReference type="EMBL" id="KEJ94257.1"/>
    </source>
</evidence>
<name>A0A073J959_9RHOB</name>
<organism evidence="1 2">
    <name type="scientific">Pseudosulfitobacter pseudonitzschiae</name>
    <dbReference type="NCBI Taxonomy" id="1402135"/>
    <lineage>
        <taxon>Bacteria</taxon>
        <taxon>Pseudomonadati</taxon>
        <taxon>Pseudomonadota</taxon>
        <taxon>Alphaproteobacteria</taxon>
        <taxon>Rhodobacterales</taxon>
        <taxon>Roseobacteraceae</taxon>
        <taxon>Pseudosulfitobacter</taxon>
    </lineage>
</organism>
<dbReference type="InterPro" id="IPR007709">
    <property type="entry name" value="N-FG_amidohydro"/>
</dbReference>
<dbReference type="NCBIfam" id="TIGR02017">
    <property type="entry name" value="hutG_amidohyd"/>
    <property type="match status" value="1"/>
</dbReference>
<dbReference type="Gene3D" id="3.40.630.40">
    <property type="entry name" value="Zn-dependent exopeptidases"/>
    <property type="match status" value="1"/>
</dbReference>
<gene>
    <name evidence="1" type="ORF">SUH3_07705</name>
</gene>
<dbReference type="Pfam" id="PF05013">
    <property type="entry name" value="FGase"/>
    <property type="match status" value="1"/>
</dbReference>
<reference evidence="1 2" key="1">
    <citation type="submission" date="2014-01" db="EMBL/GenBank/DDBJ databases">
        <title>Sulfitobacter sp. H3 (MCCC 1A00686) Genome Sequencing.</title>
        <authorList>
            <person name="Lai Q."/>
            <person name="Hong Z."/>
        </authorList>
    </citation>
    <scope>NUCLEOTIDE SEQUENCE [LARGE SCALE GENOMIC DNA]</scope>
    <source>
        <strain evidence="1 2">H3</strain>
    </source>
</reference>
<dbReference type="Proteomes" id="UP000027746">
    <property type="component" value="Unassembled WGS sequence"/>
</dbReference>
<evidence type="ECO:0000313" key="2">
    <source>
        <dbReference type="Proteomes" id="UP000027746"/>
    </source>
</evidence>
<dbReference type="GO" id="GO:0016787">
    <property type="term" value="F:hydrolase activity"/>
    <property type="evidence" value="ECO:0007669"/>
    <property type="project" value="UniProtKB-KW"/>
</dbReference>
<dbReference type="AlphaFoldDB" id="A0A073J959"/>
<dbReference type="SUPFAM" id="SSF53187">
    <property type="entry name" value="Zn-dependent exopeptidases"/>
    <property type="match status" value="1"/>
</dbReference>
<proteinExistence type="predicted"/>